<keyword evidence="3" id="KW-0732">Signal</keyword>
<dbReference type="GO" id="GO:0010411">
    <property type="term" value="P:xyloglucan metabolic process"/>
    <property type="evidence" value="ECO:0007669"/>
    <property type="project" value="TreeGrafter"/>
</dbReference>
<keyword evidence="2" id="KW-0175">Coiled coil</keyword>
<dbReference type="Gene3D" id="2.60.40.4070">
    <property type="match status" value="1"/>
</dbReference>
<evidence type="ECO:0000256" key="2">
    <source>
        <dbReference type="SAM" id="Coils"/>
    </source>
</evidence>
<dbReference type="GO" id="GO:0016787">
    <property type="term" value="F:hydrolase activity"/>
    <property type="evidence" value="ECO:0007669"/>
    <property type="project" value="UniProtKB-KW"/>
</dbReference>
<dbReference type="EMBL" id="NSKE01000001">
    <property type="protein sequence ID" value="PAU95723.1"/>
    <property type="molecule type" value="Genomic_DNA"/>
</dbReference>
<dbReference type="Gene3D" id="2.130.10.10">
    <property type="entry name" value="YVTN repeat-like/Quinoprotein amine dehydrogenase"/>
    <property type="match status" value="5"/>
</dbReference>
<keyword evidence="1" id="KW-0677">Repeat</keyword>
<dbReference type="InterPro" id="IPR052025">
    <property type="entry name" value="Xyloglucanase_GH74"/>
</dbReference>
<feature type="coiled-coil region" evidence="2">
    <location>
        <begin position="954"/>
        <end position="1002"/>
    </location>
</feature>
<organism evidence="5 6">
    <name type="scientific">Fodinibius salipaludis</name>
    <dbReference type="NCBI Taxonomy" id="2032627"/>
    <lineage>
        <taxon>Bacteria</taxon>
        <taxon>Pseudomonadati</taxon>
        <taxon>Balneolota</taxon>
        <taxon>Balneolia</taxon>
        <taxon>Balneolales</taxon>
        <taxon>Balneolaceae</taxon>
        <taxon>Fodinibius</taxon>
    </lineage>
</organism>
<dbReference type="OrthoDB" id="9757809at2"/>
<feature type="signal peptide" evidence="3">
    <location>
        <begin position="1"/>
        <end position="23"/>
    </location>
</feature>
<evidence type="ECO:0000259" key="4">
    <source>
        <dbReference type="Pfam" id="PF15902"/>
    </source>
</evidence>
<dbReference type="InterPro" id="IPR031778">
    <property type="entry name" value="Sortilin_N"/>
</dbReference>
<name>A0A2A2GFQ1_9BACT</name>
<dbReference type="Proteomes" id="UP000218831">
    <property type="component" value="Unassembled WGS sequence"/>
</dbReference>
<evidence type="ECO:0000313" key="5">
    <source>
        <dbReference type="EMBL" id="PAU95723.1"/>
    </source>
</evidence>
<evidence type="ECO:0000256" key="1">
    <source>
        <dbReference type="ARBA" id="ARBA00022737"/>
    </source>
</evidence>
<dbReference type="PANTHER" id="PTHR43739">
    <property type="entry name" value="XYLOGLUCANASE (EUROFUNG)"/>
    <property type="match status" value="1"/>
</dbReference>
<dbReference type="SUPFAM" id="SSF50939">
    <property type="entry name" value="Sialidases"/>
    <property type="match status" value="1"/>
</dbReference>
<comment type="caution">
    <text evidence="5">The sequence shown here is derived from an EMBL/GenBank/DDBJ whole genome shotgun (WGS) entry which is preliminary data.</text>
</comment>
<feature type="chain" id="PRO_5013330839" evidence="3">
    <location>
        <begin position="24"/>
        <end position="1079"/>
    </location>
</feature>
<gene>
    <name evidence="5" type="ORF">CK503_01290</name>
</gene>
<dbReference type="AlphaFoldDB" id="A0A2A2GFQ1"/>
<dbReference type="SUPFAM" id="SSF110296">
    <property type="entry name" value="Oligoxyloglucan reducing end-specific cellobiohydrolase"/>
    <property type="match status" value="1"/>
</dbReference>
<reference evidence="5 6" key="1">
    <citation type="submission" date="2017-08" db="EMBL/GenBank/DDBJ databases">
        <title>Aliifodinibius alkalisoli sp. nov., isolated from saline alkaline soil.</title>
        <authorList>
            <person name="Liu D."/>
            <person name="Zhang G."/>
        </authorList>
    </citation>
    <scope>NUCLEOTIDE SEQUENCE [LARGE SCALE GENOMIC DNA]</scope>
    <source>
        <strain evidence="5 6">WN023</strain>
    </source>
</reference>
<feature type="domain" description="Sortilin N-terminal" evidence="4">
    <location>
        <begin position="128"/>
        <end position="254"/>
    </location>
</feature>
<sequence length="1079" mass="120210">MKVKLTSLLLLIFLVLGGTPLAAQDDARSVSEANYSGLELRNIGPALTSGRIADIAIHPNDENTWYVAVGSGGVWKTTNAGTSWDTIFDNQSSYSIGSVTIDPNNPNTIWVGSGENVGGRHVGYGDGVYKSTDGGDSWQNMGLKNSEHISKVIVHPKDSDIIWVAAQGPLWDSGGDRGLYKSTDGGDNWNKVLGDDEWVGVTDIVMDPRNPDRLYAATWQRHRTAAAYMGGGPGTGIHKSTDGGDSWKELESGLPSSNMGKIGLAISPQKPDIVYAAITLDRTTGGVFKSEDRGASWKKMSNTVAGGTGPHYYQELYASPHHFGTLYLMDVQTEVSTDHGATFEEMDTDSRHVDDHAIAFREDDPNYILIGTDGGIYESFDQGKSWHFINNMPITQFYKVAVDDAKPFYNVYGGTQDNGSQMGPSRTDNEDGIRNADWQKTLFADGHDTATEPGNPEIFYAETQQGGLHRIDRTTGDQVMIQPQAGKDEKSERFNWDAPIEVSPHSPTKLLFASQRVWISENRGNSWTAISGDLTLDQNRLKLPIMGKQRSWDNPWDMNAMSNYNTITSLAESPRQEGLIYAGTDDGRIQVTENGGDSWREIKLSDIDGVPEKAFINDIKADRFDANTVYVAMDDHKNGDFSPYLIKSTDRGESWSLISNDLPDRHLVWRVIQDHKKQDLLFAGTEFGVFFTVDGGENWQELNGGVPTIPFRDLEIQRDHNDLVGATFGRGFYILDDYSPLREVDNQTLNQEAKLFTPRETFWYIENSVVGSMGDNYFKAENPPFGTVFTYYLKDSYKSMKAQRQEREAELDRDEDVPFPGWDNLEAEMCEEEPKVVVTIKNESGNVVNRIEGPTSEGFHRINWELNYPSKDVVELDESSSIFDDGFMATPGTYTATLSKVVRGEVTQLSEPVTFDVVPLRDGALEGASNEEFAEFRETLENFQQDLTRTTNTLQDQITKVNTLQRALSRADQEAPDLVTKLNNVRLRLQELNERMNGSEAKQEVGQLADSTSPRSRLFVGYRALNTTYGPTQLHRETIETGKEELSEFQKDLSDFTENVMPELEKAVQNAGAPPIEDN</sequence>
<keyword evidence="5" id="KW-0378">Hydrolase</keyword>
<evidence type="ECO:0000313" key="6">
    <source>
        <dbReference type="Proteomes" id="UP000218831"/>
    </source>
</evidence>
<dbReference type="PANTHER" id="PTHR43739:SF5">
    <property type="entry name" value="EXO-ALPHA-SIALIDASE"/>
    <property type="match status" value="1"/>
</dbReference>
<proteinExistence type="predicted"/>
<dbReference type="Pfam" id="PF15902">
    <property type="entry name" value="Sortilin-Vps10"/>
    <property type="match status" value="1"/>
</dbReference>
<dbReference type="InterPro" id="IPR015943">
    <property type="entry name" value="WD40/YVTN_repeat-like_dom_sf"/>
</dbReference>
<dbReference type="InterPro" id="IPR036278">
    <property type="entry name" value="Sialidase_sf"/>
</dbReference>
<accession>A0A2A2GFQ1</accession>
<protein>
    <submittedName>
        <fullName evidence="5">Glycosyl hydrolase</fullName>
    </submittedName>
</protein>
<dbReference type="CDD" id="cd15482">
    <property type="entry name" value="Sialidase_non-viral"/>
    <property type="match status" value="1"/>
</dbReference>
<keyword evidence="6" id="KW-1185">Reference proteome</keyword>
<dbReference type="RefSeq" id="WP_095604968.1">
    <property type="nucleotide sequence ID" value="NZ_NSKE01000001.1"/>
</dbReference>
<evidence type="ECO:0000256" key="3">
    <source>
        <dbReference type="SAM" id="SignalP"/>
    </source>
</evidence>